<keyword evidence="2" id="KW-0472">Membrane</keyword>
<evidence type="ECO:0000256" key="3">
    <source>
        <dbReference type="SAM" id="SignalP"/>
    </source>
</evidence>
<dbReference type="GO" id="GO:0015562">
    <property type="term" value="F:efflux transmembrane transporter activity"/>
    <property type="evidence" value="ECO:0007669"/>
    <property type="project" value="InterPro"/>
</dbReference>
<sequence>MTRTLALLLGCTAMAACSVGPRDLDPHIALPAATVPAPITPESAPGQVFSPATASPAAWWTAFASPQLDSLVTEALRHNNDIATADASLRQAAEQARAAGGALLPQADASYQAERARVSDSISPVIANQNQQLYTLHTAQVNVSYTLDAFGGTRSRVRSARAQAAVQRSRLDAARTSVVSNLVQAVIQRAALADQLEAARTAVTVNRDILDRLQLRQRLGAVGAADVVTQQTALAAAEGALPALVRQEAHQRVVIAALLGRAAGEALPDLPTLAQLSLPTQLPAVLPSDLVAQRPDVQAARAQLEGAGADVQTAIAARLPSITLSANAGGSAQRFGDMFKDGNPFWTLLGGITQPLFHAGQLRHQQRAAEAALDAAKAGYRSAVLTAFGDVSDALTGLTTDGVALDAATRAADASNQALTFARRRLALGDIDTLALLNASAADAQARAQLVQARAARLTDTVALFAAVGGRVAAPK</sequence>
<evidence type="ECO:0000313" key="5">
    <source>
        <dbReference type="Proteomes" id="UP000522313"/>
    </source>
</evidence>
<evidence type="ECO:0000313" key="4">
    <source>
        <dbReference type="EMBL" id="MBB6504309.1"/>
    </source>
</evidence>
<evidence type="ECO:0000256" key="2">
    <source>
        <dbReference type="RuleBase" id="RU362097"/>
    </source>
</evidence>
<proteinExistence type="inferred from homology"/>
<dbReference type="Gene3D" id="2.20.200.10">
    <property type="entry name" value="Outer membrane efflux proteins (OEP)"/>
    <property type="match status" value="1"/>
</dbReference>
<reference evidence="4 5" key="1">
    <citation type="submission" date="2020-08" db="EMBL/GenBank/DDBJ databases">
        <title>The Agave Microbiome: Exploring the role of microbial communities in plant adaptations to desert environments.</title>
        <authorList>
            <person name="Partida-Martinez L.P."/>
        </authorList>
    </citation>
    <scope>NUCLEOTIDE SEQUENCE [LARGE SCALE GENOMIC DNA]</scope>
    <source>
        <strain evidence="4 5">AS3.13</strain>
    </source>
</reference>
<dbReference type="SUPFAM" id="SSF56954">
    <property type="entry name" value="Outer membrane efflux proteins (OEP)"/>
    <property type="match status" value="1"/>
</dbReference>
<dbReference type="Pfam" id="PF02321">
    <property type="entry name" value="OEP"/>
    <property type="match status" value="2"/>
</dbReference>
<keyword evidence="2" id="KW-1134">Transmembrane beta strand</keyword>
<dbReference type="GO" id="GO:0005886">
    <property type="term" value="C:plasma membrane"/>
    <property type="evidence" value="ECO:0007669"/>
    <property type="project" value="UniProtKB-SubCell"/>
</dbReference>
<comment type="caution">
    <text evidence="4">The sequence shown here is derived from an EMBL/GenBank/DDBJ whole genome shotgun (WGS) entry which is preliminary data.</text>
</comment>
<protein>
    <submittedName>
        <fullName evidence="4">NodT family efflux transporter outer membrane factor (OMF) lipoprotein</fullName>
    </submittedName>
</protein>
<dbReference type="PROSITE" id="PS51257">
    <property type="entry name" value="PROKAR_LIPOPROTEIN"/>
    <property type="match status" value="1"/>
</dbReference>
<dbReference type="InterPro" id="IPR003423">
    <property type="entry name" value="OMP_efflux"/>
</dbReference>
<comment type="subcellular location">
    <subcellularLocation>
        <location evidence="2">Cell membrane</location>
        <topology evidence="2">Lipid-anchor</topology>
    </subcellularLocation>
</comment>
<dbReference type="EMBL" id="JACHBT010000006">
    <property type="protein sequence ID" value="MBB6504309.1"/>
    <property type="molecule type" value="Genomic_DNA"/>
</dbReference>
<gene>
    <name evidence="4" type="ORF">F4693_001279</name>
</gene>
<organism evidence="4 5">
    <name type="scientific">Sphingomonas endophytica</name>
    <dbReference type="NCBI Taxonomy" id="869719"/>
    <lineage>
        <taxon>Bacteria</taxon>
        <taxon>Pseudomonadati</taxon>
        <taxon>Pseudomonadota</taxon>
        <taxon>Alphaproteobacteria</taxon>
        <taxon>Sphingomonadales</taxon>
        <taxon>Sphingomonadaceae</taxon>
        <taxon>Sphingomonas</taxon>
    </lineage>
</organism>
<reference evidence="4 5" key="2">
    <citation type="submission" date="2020-08" db="EMBL/GenBank/DDBJ databases">
        <authorList>
            <person name="Partida-Martinez L."/>
            <person name="Huntemann M."/>
            <person name="Clum A."/>
            <person name="Wang J."/>
            <person name="Palaniappan K."/>
            <person name="Ritter S."/>
            <person name="Chen I.-M."/>
            <person name="Stamatis D."/>
            <person name="Reddy T."/>
            <person name="O'Malley R."/>
            <person name="Daum C."/>
            <person name="Shapiro N."/>
            <person name="Ivanova N."/>
            <person name="Kyrpides N."/>
            <person name="Woyke T."/>
        </authorList>
    </citation>
    <scope>NUCLEOTIDE SEQUENCE [LARGE SCALE GENOMIC DNA]</scope>
    <source>
        <strain evidence="4 5">AS3.13</strain>
    </source>
</reference>
<keyword evidence="3" id="KW-0732">Signal</keyword>
<feature type="signal peptide" evidence="3">
    <location>
        <begin position="1"/>
        <end position="15"/>
    </location>
</feature>
<dbReference type="PANTHER" id="PTHR30203">
    <property type="entry name" value="OUTER MEMBRANE CATION EFFLUX PROTEIN"/>
    <property type="match status" value="1"/>
</dbReference>
<dbReference type="Gene3D" id="1.20.1600.10">
    <property type="entry name" value="Outer membrane efflux proteins (OEP)"/>
    <property type="match status" value="1"/>
</dbReference>
<dbReference type="RefSeq" id="WP_184504577.1">
    <property type="nucleotide sequence ID" value="NZ_JACHBT010000006.1"/>
</dbReference>
<dbReference type="Proteomes" id="UP000522313">
    <property type="component" value="Unassembled WGS sequence"/>
</dbReference>
<accession>A0A7X0JBS3</accession>
<keyword evidence="2" id="KW-0564">Palmitate</keyword>
<evidence type="ECO:0000256" key="1">
    <source>
        <dbReference type="ARBA" id="ARBA00007613"/>
    </source>
</evidence>
<name>A0A7X0JBS3_9SPHN</name>
<keyword evidence="2" id="KW-0812">Transmembrane</keyword>
<keyword evidence="2 4" id="KW-0449">Lipoprotein</keyword>
<comment type="similarity">
    <text evidence="1 2">Belongs to the outer membrane factor (OMF) (TC 1.B.17) family.</text>
</comment>
<dbReference type="InterPro" id="IPR010131">
    <property type="entry name" value="MdtP/NodT-like"/>
</dbReference>
<dbReference type="NCBIfam" id="TIGR01845">
    <property type="entry name" value="outer_NodT"/>
    <property type="match status" value="1"/>
</dbReference>
<dbReference type="AlphaFoldDB" id="A0A7X0JBS3"/>
<dbReference type="PANTHER" id="PTHR30203:SF33">
    <property type="entry name" value="BLR4455 PROTEIN"/>
    <property type="match status" value="1"/>
</dbReference>
<feature type="chain" id="PRO_5030725772" evidence="3">
    <location>
        <begin position="16"/>
        <end position="476"/>
    </location>
</feature>